<dbReference type="Gene3D" id="1.50.10.100">
    <property type="entry name" value="Chondroitin AC/alginate lyase"/>
    <property type="match status" value="1"/>
</dbReference>
<evidence type="ECO:0000313" key="3">
    <source>
        <dbReference type="Proteomes" id="UP000681356"/>
    </source>
</evidence>
<evidence type="ECO:0000259" key="1">
    <source>
        <dbReference type="Pfam" id="PF16332"/>
    </source>
</evidence>
<dbReference type="Proteomes" id="UP000681356">
    <property type="component" value="Unassembled WGS sequence"/>
</dbReference>
<gene>
    <name evidence="2" type="ORF">KB874_22670</name>
</gene>
<reference evidence="2" key="1">
    <citation type="submission" date="2021-04" db="EMBL/GenBank/DDBJ databases">
        <authorList>
            <person name="Yoon J."/>
        </authorList>
    </citation>
    <scope>NUCLEOTIDE SEQUENCE</scope>
    <source>
        <strain evidence="2">KMU-90</strain>
    </source>
</reference>
<dbReference type="EMBL" id="JAGTUU010000015">
    <property type="protein sequence ID" value="MBS0126883.1"/>
    <property type="molecule type" value="Genomic_DNA"/>
</dbReference>
<dbReference type="Gene3D" id="2.60.40.10">
    <property type="entry name" value="Immunoglobulins"/>
    <property type="match status" value="1"/>
</dbReference>
<dbReference type="AlphaFoldDB" id="A0A8J7WKW0"/>
<evidence type="ECO:0000313" key="2">
    <source>
        <dbReference type="EMBL" id="MBS0126883.1"/>
    </source>
</evidence>
<dbReference type="InterPro" id="IPR032518">
    <property type="entry name" value="HepII_N"/>
</dbReference>
<feature type="domain" description="Heparinase II N-terminal" evidence="1">
    <location>
        <begin position="43"/>
        <end position="156"/>
    </location>
</feature>
<dbReference type="InterPro" id="IPR013783">
    <property type="entry name" value="Ig-like_fold"/>
</dbReference>
<keyword evidence="3" id="KW-1185">Reference proteome</keyword>
<dbReference type="Pfam" id="PF16332">
    <property type="entry name" value="DUF4962"/>
    <property type="match status" value="1"/>
</dbReference>
<comment type="caution">
    <text evidence="2">The sequence shown here is derived from an EMBL/GenBank/DDBJ whole genome shotgun (WGS) entry which is preliminary data.</text>
</comment>
<proteinExistence type="predicted"/>
<name>A0A8J7WKW0_9RHOB</name>
<protein>
    <submittedName>
        <fullName evidence="2">DUF4962 domain-containing protein</fullName>
    </submittedName>
</protein>
<sequence>MRGTTTPLLDEPRAGRLTIQYAPDRDTEIVENPPRFTWLPVIEDEARYVLRLSADPGFPAKGTQVFTKIPLNFFTPDTALAPGDYHWSYAVCDATGKPASSWSATRGFSIPERLPETPLASRDARFTKVTQAHPRLWLTPDRLETFRAAVKEDPDHCTWSTFYKDSVLPWMDRPVMTEPAGYPNHTRMAPVWRKTYIELQELWYAIRHLAIGGKVTGDQAMLDRAKAWLL</sequence>
<dbReference type="RefSeq" id="WP_212538841.1">
    <property type="nucleotide sequence ID" value="NZ_JAGTUU010000015.1"/>
</dbReference>
<accession>A0A8J7WKW0</accession>
<dbReference type="InterPro" id="IPR008929">
    <property type="entry name" value="Chondroitin_lyas"/>
</dbReference>
<organism evidence="2 3">
    <name type="scientific">Thetidibacter halocola</name>
    <dbReference type="NCBI Taxonomy" id="2827239"/>
    <lineage>
        <taxon>Bacteria</taxon>
        <taxon>Pseudomonadati</taxon>
        <taxon>Pseudomonadota</taxon>
        <taxon>Alphaproteobacteria</taxon>
        <taxon>Rhodobacterales</taxon>
        <taxon>Roseobacteraceae</taxon>
        <taxon>Thetidibacter</taxon>
    </lineage>
</organism>